<dbReference type="GO" id="GO:0006950">
    <property type="term" value="P:response to stress"/>
    <property type="evidence" value="ECO:0007669"/>
    <property type="project" value="TreeGrafter"/>
</dbReference>
<dbReference type="SMART" id="SM00347">
    <property type="entry name" value="HTH_MARR"/>
    <property type="match status" value="1"/>
</dbReference>
<keyword evidence="3" id="KW-0805">Transcription regulation</keyword>
<reference evidence="7 8" key="1">
    <citation type="submission" date="2019-04" db="EMBL/GenBank/DDBJ databases">
        <title>Sphingomonas psychrotolerans sp. nov., isolated from soil in the Tianshan Mountains, Xinjiang, China.</title>
        <authorList>
            <person name="Luo Y."/>
            <person name="Sheng H."/>
        </authorList>
    </citation>
    <scope>NUCLEOTIDE SEQUENCE [LARGE SCALE GENOMIC DNA]</scope>
    <source>
        <strain evidence="7 8">ZFGT-11</strain>
    </source>
</reference>
<evidence type="ECO:0000256" key="4">
    <source>
        <dbReference type="ARBA" id="ARBA00023125"/>
    </source>
</evidence>
<gene>
    <name evidence="7" type="ORF">E5A73_07010</name>
</gene>
<dbReference type="InterPro" id="IPR039422">
    <property type="entry name" value="MarR/SlyA-like"/>
</dbReference>
<proteinExistence type="predicted"/>
<dbReference type="OrthoDB" id="9806864at2"/>
<evidence type="ECO:0000259" key="6">
    <source>
        <dbReference type="PROSITE" id="PS50995"/>
    </source>
</evidence>
<feature type="domain" description="HTH marR-type" evidence="6">
    <location>
        <begin position="14"/>
        <end position="148"/>
    </location>
</feature>
<keyword evidence="5" id="KW-0804">Transcription</keyword>
<organism evidence="7 8">
    <name type="scientific">Sphingomonas gei</name>
    <dbReference type="NCBI Taxonomy" id="1395960"/>
    <lineage>
        <taxon>Bacteria</taxon>
        <taxon>Pseudomonadati</taxon>
        <taxon>Pseudomonadota</taxon>
        <taxon>Alphaproteobacteria</taxon>
        <taxon>Sphingomonadales</taxon>
        <taxon>Sphingomonadaceae</taxon>
        <taxon>Sphingomonas</taxon>
    </lineage>
</organism>
<dbReference type="InterPro" id="IPR036388">
    <property type="entry name" value="WH-like_DNA-bd_sf"/>
</dbReference>
<dbReference type="GO" id="GO:0005737">
    <property type="term" value="C:cytoplasm"/>
    <property type="evidence" value="ECO:0007669"/>
    <property type="project" value="UniProtKB-SubCell"/>
</dbReference>
<name>A0A4S1XGT4_9SPHN</name>
<accession>A0A4S1XGT4</accession>
<dbReference type="PANTHER" id="PTHR33164">
    <property type="entry name" value="TRANSCRIPTIONAL REGULATOR, MARR FAMILY"/>
    <property type="match status" value="1"/>
</dbReference>
<evidence type="ECO:0000256" key="5">
    <source>
        <dbReference type="ARBA" id="ARBA00023163"/>
    </source>
</evidence>
<dbReference type="EMBL" id="SRXT01000002">
    <property type="protein sequence ID" value="TGX55167.1"/>
    <property type="molecule type" value="Genomic_DNA"/>
</dbReference>
<sequence length="153" mass="16818">MTRQDPASALLALDNQLCFAVYSAAHALNRAYKPLLAQLGLTYPQYLALLILWERDGQRVGEIGARLMLDTNTLTPLLKRLEAMGLVARRRSAEDERQVLISLTEKGSAMRARAAAVPPEIFAATGCSLDDIVRLRTELAALRERLDAGSDAR</sequence>
<evidence type="ECO:0000313" key="8">
    <source>
        <dbReference type="Proteomes" id="UP000306147"/>
    </source>
</evidence>
<comment type="caution">
    <text evidence="7">The sequence shown here is derived from an EMBL/GenBank/DDBJ whole genome shotgun (WGS) entry which is preliminary data.</text>
</comment>
<evidence type="ECO:0000256" key="3">
    <source>
        <dbReference type="ARBA" id="ARBA00023015"/>
    </source>
</evidence>
<protein>
    <submittedName>
        <fullName evidence="7">MarR family transcriptional regulator</fullName>
    </submittedName>
</protein>
<evidence type="ECO:0000256" key="2">
    <source>
        <dbReference type="ARBA" id="ARBA00022490"/>
    </source>
</evidence>
<dbReference type="Gene3D" id="1.10.10.10">
    <property type="entry name" value="Winged helix-like DNA-binding domain superfamily/Winged helix DNA-binding domain"/>
    <property type="match status" value="1"/>
</dbReference>
<dbReference type="AlphaFoldDB" id="A0A4S1XGT4"/>
<dbReference type="Proteomes" id="UP000306147">
    <property type="component" value="Unassembled WGS sequence"/>
</dbReference>
<dbReference type="GO" id="GO:0003700">
    <property type="term" value="F:DNA-binding transcription factor activity"/>
    <property type="evidence" value="ECO:0007669"/>
    <property type="project" value="InterPro"/>
</dbReference>
<dbReference type="SUPFAM" id="SSF46785">
    <property type="entry name" value="Winged helix' DNA-binding domain"/>
    <property type="match status" value="1"/>
</dbReference>
<evidence type="ECO:0000313" key="7">
    <source>
        <dbReference type="EMBL" id="TGX55167.1"/>
    </source>
</evidence>
<keyword evidence="2" id="KW-0963">Cytoplasm</keyword>
<dbReference type="InterPro" id="IPR055166">
    <property type="entry name" value="Transc_reg_Sar_Rot_HTH"/>
</dbReference>
<dbReference type="FunFam" id="1.10.10.10:FF:000163">
    <property type="entry name" value="MarR family transcriptional regulator"/>
    <property type="match status" value="1"/>
</dbReference>
<keyword evidence="4" id="KW-0238">DNA-binding</keyword>
<comment type="subcellular location">
    <subcellularLocation>
        <location evidence="1">Cytoplasm</location>
    </subcellularLocation>
</comment>
<dbReference type="RefSeq" id="WP_135963061.1">
    <property type="nucleotide sequence ID" value="NZ_SRXT01000002.1"/>
</dbReference>
<evidence type="ECO:0000256" key="1">
    <source>
        <dbReference type="ARBA" id="ARBA00004496"/>
    </source>
</evidence>
<keyword evidence="8" id="KW-1185">Reference proteome</keyword>
<dbReference type="PROSITE" id="PS50995">
    <property type="entry name" value="HTH_MARR_2"/>
    <property type="match status" value="1"/>
</dbReference>
<dbReference type="Pfam" id="PF22381">
    <property type="entry name" value="Staph_reg_Sar_Rot"/>
    <property type="match status" value="1"/>
</dbReference>
<dbReference type="InterPro" id="IPR036390">
    <property type="entry name" value="WH_DNA-bd_sf"/>
</dbReference>
<dbReference type="PANTHER" id="PTHR33164:SF5">
    <property type="entry name" value="ORGANIC HYDROPEROXIDE RESISTANCE TRANSCRIPTIONAL REGULATOR"/>
    <property type="match status" value="1"/>
</dbReference>
<dbReference type="GO" id="GO:0003677">
    <property type="term" value="F:DNA binding"/>
    <property type="evidence" value="ECO:0007669"/>
    <property type="project" value="UniProtKB-KW"/>
</dbReference>
<dbReference type="InterPro" id="IPR000835">
    <property type="entry name" value="HTH_MarR-typ"/>
</dbReference>
<dbReference type="PRINTS" id="PR00598">
    <property type="entry name" value="HTHMARR"/>
</dbReference>